<dbReference type="PANTHER" id="PTHR43763">
    <property type="entry name" value="XAA-PRO AMINOPEPTIDASE 1"/>
    <property type="match status" value="1"/>
</dbReference>
<dbReference type="EMBL" id="BPLR01002255">
    <property type="protein sequence ID" value="GIX71818.1"/>
    <property type="molecule type" value="Genomic_DNA"/>
</dbReference>
<name>A0AAV4MHG1_CAEEX</name>
<evidence type="ECO:0000313" key="2">
    <source>
        <dbReference type="EMBL" id="GIX71818.1"/>
    </source>
</evidence>
<keyword evidence="2" id="KW-0378">Hydrolase</keyword>
<dbReference type="SUPFAM" id="SSF53092">
    <property type="entry name" value="Creatinase/prolidase N-terminal domain"/>
    <property type="match status" value="1"/>
</dbReference>
<dbReference type="GO" id="GO:0004177">
    <property type="term" value="F:aminopeptidase activity"/>
    <property type="evidence" value="ECO:0007669"/>
    <property type="project" value="UniProtKB-KW"/>
</dbReference>
<sequence>MFSSAEYSTSSEYLAPCDQRRAFISGFTGTTGTAVITENHASLWTEGRYFQQADKQLDNNWTLLKEGMPGTPAIHEWLSRVLPVGSKVGIDPLLISYGMAYFV</sequence>
<gene>
    <name evidence="2" type="primary">Xpnpep1</name>
    <name evidence="2" type="ORF">CEXT_480471</name>
</gene>
<feature type="domain" description="Creatinase N-terminal" evidence="1">
    <location>
        <begin position="19"/>
        <end position="99"/>
    </location>
</feature>
<reference evidence="2 3" key="1">
    <citation type="submission" date="2021-06" db="EMBL/GenBank/DDBJ databases">
        <title>Caerostris extrusa draft genome.</title>
        <authorList>
            <person name="Kono N."/>
            <person name="Arakawa K."/>
        </authorList>
    </citation>
    <scope>NUCLEOTIDE SEQUENCE [LARGE SCALE GENOMIC DNA]</scope>
</reference>
<dbReference type="Pfam" id="PF01321">
    <property type="entry name" value="Creatinase_N"/>
    <property type="match status" value="1"/>
</dbReference>
<dbReference type="AlphaFoldDB" id="A0AAV4MHG1"/>
<evidence type="ECO:0000259" key="1">
    <source>
        <dbReference type="Pfam" id="PF01321"/>
    </source>
</evidence>
<keyword evidence="3" id="KW-1185">Reference proteome</keyword>
<dbReference type="InterPro" id="IPR050422">
    <property type="entry name" value="X-Pro_aminopeptidase_P"/>
</dbReference>
<dbReference type="Proteomes" id="UP001054945">
    <property type="component" value="Unassembled WGS sequence"/>
</dbReference>
<accession>A0AAV4MHG1</accession>
<evidence type="ECO:0000313" key="3">
    <source>
        <dbReference type="Proteomes" id="UP001054945"/>
    </source>
</evidence>
<proteinExistence type="predicted"/>
<dbReference type="InterPro" id="IPR000587">
    <property type="entry name" value="Creatinase_N"/>
</dbReference>
<comment type="caution">
    <text evidence="2">The sequence shown here is derived from an EMBL/GenBank/DDBJ whole genome shotgun (WGS) entry which is preliminary data.</text>
</comment>
<keyword evidence="2" id="KW-0645">Protease</keyword>
<dbReference type="Gene3D" id="3.40.350.10">
    <property type="entry name" value="Creatinase/prolidase N-terminal domain"/>
    <property type="match status" value="1"/>
</dbReference>
<organism evidence="2 3">
    <name type="scientific">Caerostris extrusa</name>
    <name type="common">Bark spider</name>
    <name type="synonym">Caerostris bankana</name>
    <dbReference type="NCBI Taxonomy" id="172846"/>
    <lineage>
        <taxon>Eukaryota</taxon>
        <taxon>Metazoa</taxon>
        <taxon>Ecdysozoa</taxon>
        <taxon>Arthropoda</taxon>
        <taxon>Chelicerata</taxon>
        <taxon>Arachnida</taxon>
        <taxon>Araneae</taxon>
        <taxon>Araneomorphae</taxon>
        <taxon>Entelegynae</taxon>
        <taxon>Araneoidea</taxon>
        <taxon>Araneidae</taxon>
        <taxon>Caerostris</taxon>
    </lineage>
</organism>
<dbReference type="PANTHER" id="PTHR43763:SF6">
    <property type="entry name" value="XAA-PRO AMINOPEPTIDASE 1"/>
    <property type="match status" value="1"/>
</dbReference>
<protein>
    <submittedName>
        <fullName evidence="2">Xaa-Pro aminopeptidase 1</fullName>
    </submittedName>
</protein>
<dbReference type="InterPro" id="IPR029149">
    <property type="entry name" value="Creatin/AminoP/Spt16_N"/>
</dbReference>
<keyword evidence="2" id="KW-0031">Aminopeptidase</keyword>